<reference evidence="1" key="1">
    <citation type="journal article" date="2015" name="Nature">
        <title>Complex archaea that bridge the gap between prokaryotes and eukaryotes.</title>
        <authorList>
            <person name="Spang A."/>
            <person name="Saw J.H."/>
            <person name="Jorgensen S.L."/>
            <person name="Zaremba-Niedzwiedzka K."/>
            <person name="Martijn J."/>
            <person name="Lind A.E."/>
            <person name="van Eijk R."/>
            <person name="Schleper C."/>
            <person name="Guy L."/>
            <person name="Ettema T.J."/>
        </authorList>
    </citation>
    <scope>NUCLEOTIDE SEQUENCE</scope>
</reference>
<evidence type="ECO:0000313" key="1">
    <source>
        <dbReference type="EMBL" id="KKL24055.1"/>
    </source>
</evidence>
<dbReference type="AlphaFoldDB" id="A0A0F9BQA6"/>
<dbReference type="EMBL" id="LAZR01036738">
    <property type="protein sequence ID" value="KKL24055.1"/>
    <property type="molecule type" value="Genomic_DNA"/>
</dbReference>
<accession>A0A0F9BQA6</accession>
<protein>
    <submittedName>
        <fullName evidence="1">Uncharacterized protein</fullName>
    </submittedName>
</protein>
<gene>
    <name evidence="1" type="ORF">LCGC14_2419200</name>
</gene>
<comment type="caution">
    <text evidence="1">The sequence shown here is derived from an EMBL/GenBank/DDBJ whole genome shotgun (WGS) entry which is preliminary data.</text>
</comment>
<proteinExistence type="predicted"/>
<sequence>MRCWTARRGIDGCTFKTHIGTERGKLSHMQPCGGQVDIASELCEFHKNTLQLMELLRESGKIKKILK</sequence>
<name>A0A0F9BQA6_9ZZZZ</name>
<organism evidence="1">
    <name type="scientific">marine sediment metagenome</name>
    <dbReference type="NCBI Taxonomy" id="412755"/>
    <lineage>
        <taxon>unclassified sequences</taxon>
        <taxon>metagenomes</taxon>
        <taxon>ecological metagenomes</taxon>
    </lineage>
</organism>